<feature type="compositionally biased region" description="Acidic residues" evidence="1">
    <location>
        <begin position="332"/>
        <end position="342"/>
    </location>
</feature>
<evidence type="ECO:0000256" key="1">
    <source>
        <dbReference type="SAM" id="MobiDB-lite"/>
    </source>
</evidence>
<gene>
    <name evidence="2" type="ORF">EZS28_033827</name>
</gene>
<feature type="region of interest" description="Disordered" evidence="1">
    <location>
        <begin position="323"/>
        <end position="342"/>
    </location>
</feature>
<accession>A0A5J4UIL6</accession>
<evidence type="ECO:0000313" key="2">
    <source>
        <dbReference type="EMBL" id="KAA6370646.1"/>
    </source>
</evidence>
<name>A0A5J4UIL6_9EUKA</name>
<comment type="caution">
    <text evidence="2">The sequence shown here is derived from an EMBL/GenBank/DDBJ whole genome shotgun (WGS) entry which is preliminary data.</text>
</comment>
<organism evidence="2 3">
    <name type="scientific">Streblomastix strix</name>
    <dbReference type="NCBI Taxonomy" id="222440"/>
    <lineage>
        <taxon>Eukaryota</taxon>
        <taxon>Metamonada</taxon>
        <taxon>Preaxostyla</taxon>
        <taxon>Oxymonadida</taxon>
        <taxon>Streblomastigidae</taxon>
        <taxon>Streblomastix</taxon>
    </lineage>
</organism>
<proteinExistence type="predicted"/>
<protein>
    <submittedName>
        <fullName evidence="2">Uncharacterized protein</fullName>
    </submittedName>
</protein>
<dbReference type="EMBL" id="SNRW01015193">
    <property type="protein sequence ID" value="KAA6370646.1"/>
    <property type="molecule type" value="Genomic_DNA"/>
</dbReference>
<dbReference type="AlphaFoldDB" id="A0A5J4UIL6"/>
<reference evidence="2 3" key="1">
    <citation type="submission" date="2019-03" db="EMBL/GenBank/DDBJ databases">
        <title>Single cell metagenomics reveals metabolic interactions within the superorganism composed of flagellate Streblomastix strix and complex community of Bacteroidetes bacteria on its surface.</title>
        <authorList>
            <person name="Treitli S.C."/>
            <person name="Kolisko M."/>
            <person name="Husnik F."/>
            <person name="Keeling P."/>
            <person name="Hampl V."/>
        </authorList>
    </citation>
    <scope>NUCLEOTIDE SEQUENCE [LARGE SCALE GENOMIC DNA]</scope>
    <source>
        <strain evidence="2">ST1C</strain>
    </source>
</reference>
<dbReference type="Proteomes" id="UP000324800">
    <property type="component" value="Unassembled WGS sequence"/>
</dbReference>
<sequence>MKRQGGFAAQRQAQARALAGQAGPALLTLVGKLAKDIKRVKALVNEDSAKNWITDRGLNEKGWSVKSEDLDDDRNTSNNVIVTNPSGFYSIDGYRAVEPKQRFLLNQYYGKYPQKAQRRQNNYGSWYDETIRPLIPAAIGKQLFNKAVQIVLKSLGHVIDKEADQQTKLKQQMTFIKCAPYIWKKKFIGYFAAMNADAQSKNAFKDANYFDLYRSPDTRKKYNAINKLAINVFNQLYSNMSLQDLGALYDLIAAEVQWVKTKSAELSFEVHYGVNKYSYIQAINILTHQQTMQRDVEEANQGEREKIDGNVLINEYASEALLNQKTAKQNENENETDGTDET</sequence>
<evidence type="ECO:0000313" key="3">
    <source>
        <dbReference type="Proteomes" id="UP000324800"/>
    </source>
</evidence>